<keyword evidence="3 5" id="KW-0808">Transferase</keyword>
<evidence type="ECO:0000313" key="6">
    <source>
        <dbReference type="EMBL" id="CAG8730273.1"/>
    </source>
</evidence>
<dbReference type="InterPro" id="IPR001525">
    <property type="entry name" value="C5_MeTfrase"/>
</dbReference>
<evidence type="ECO:0000256" key="3">
    <source>
        <dbReference type="ARBA" id="ARBA00022679"/>
    </source>
</evidence>
<protein>
    <recommendedName>
        <fullName evidence="1">DNA (cytosine-5-)-methyltransferase</fullName>
        <ecNumber evidence="1">2.1.1.37</ecNumber>
    </recommendedName>
</protein>
<dbReference type="EMBL" id="CAJVPV010025938">
    <property type="protein sequence ID" value="CAG8730273.1"/>
    <property type="molecule type" value="Genomic_DNA"/>
</dbReference>
<dbReference type="AlphaFoldDB" id="A0A9N9NH01"/>
<keyword evidence="2 5" id="KW-0489">Methyltransferase</keyword>
<dbReference type="PROSITE" id="PS00095">
    <property type="entry name" value="C5_MTASE_2"/>
    <property type="match status" value="1"/>
</dbReference>
<evidence type="ECO:0000256" key="1">
    <source>
        <dbReference type="ARBA" id="ARBA00011975"/>
    </source>
</evidence>
<name>A0A9N9NH01_9GLOM</name>
<reference evidence="6" key="1">
    <citation type="submission" date="2021-06" db="EMBL/GenBank/DDBJ databases">
        <authorList>
            <person name="Kallberg Y."/>
            <person name="Tangrot J."/>
            <person name="Rosling A."/>
        </authorList>
    </citation>
    <scope>NUCLEOTIDE SEQUENCE</scope>
    <source>
        <strain evidence="6">CL551</strain>
    </source>
</reference>
<dbReference type="GO" id="GO:0032259">
    <property type="term" value="P:methylation"/>
    <property type="evidence" value="ECO:0007669"/>
    <property type="project" value="UniProtKB-KW"/>
</dbReference>
<evidence type="ECO:0000256" key="4">
    <source>
        <dbReference type="ARBA" id="ARBA00022691"/>
    </source>
</evidence>
<comment type="caution">
    <text evidence="5">Lacks conserved residue(s) required for the propagation of feature annotation.</text>
</comment>
<dbReference type="PANTHER" id="PTHR10629:SF52">
    <property type="entry name" value="DNA (CYTOSINE-5)-METHYLTRANSFERASE 1"/>
    <property type="match status" value="1"/>
</dbReference>
<dbReference type="GO" id="GO:0003886">
    <property type="term" value="F:DNA (cytosine-5-)-methyltransferase activity"/>
    <property type="evidence" value="ECO:0007669"/>
    <property type="project" value="UniProtKB-EC"/>
</dbReference>
<proteinExistence type="inferred from homology"/>
<dbReference type="InterPro" id="IPR031303">
    <property type="entry name" value="C5_meth_CS"/>
</dbReference>
<comment type="similarity">
    <text evidence="5">Belongs to the class I-like SAM-binding methyltransferase superfamily. C5-methyltransferase family.</text>
</comment>
<dbReference type="OrthoDB" id="5376140at2759"/>
<dbReference type="InterPro" id="IPR029063">
    <property type="entry name" value="SAM-dependent_MTases_sf"/>
</dbReference>
<accession>A0A9N9NH01</accession>
<sequence>MVLVMNVPRAVNVLRPKVLVFENVKGFCNRKKSDEMYKLFISDLMDVGYKVETKILKASDFGVCQRRERFILLAVPTESNLPNWPKPTHFIDGEISVQTSANHIAMGRVPTPTVNAVFRGLTTTTPNMNYLKTVPYHLRRLKLDQIPSTVLCTINPGWDNIHPTEFRHISPRESARLQSFPDSYVFKGDLNSQYRQVGNSVPPLLARAIMKEVRRVI</sequence>
<dbReference type="Pfam" id="PF00145">
    <property type="entry name" value="DNA_methylase"/>
    <property type="match status" value="1"/>
</dbReference>
<evidence type="ECO:0000256" key="2">
    <source>
        <dbReference type="ARBA" id="ARBA00022603"/>
    </source>
</evidence>
<keyword evidence="7" id="KW-1185">Reference proteome</keyword>
<keyword evidence="4 5" id="KW-0949">S-adenosyl-L-methionine</keyword>
<comment type="caution">
    <text evidence="6">The sequence shown here is derived from an EMBL/GenBank/DDBJ whole genome shotgun (WGS) entry which is preliminary data.</text>
</comment>
<dbReference type="GO" id="GO:0044027">
    <property type="term" value="P:negative regulation of gene expression via chromosomal CpG island methylation"/>
    <property type="evidence" value="ECO:0007669"/>
    <property type="project" value="TreeGrafter"/>
</dbReference>
<dbReference type="PANTHER" id="PTHR10629">
    <property type="entry name" value="CYTOSINE-SPECIFIC METHYLTRANSFERASE"/>
    <property type="match status" value="1"/>
</dbReference>
<dbReference type="PROSITE" id="PS51679">
    <property type="entry name" value="SAM_MT_C5"/>
    <property type="match status" value="1"/>
</dbReference>
<dbReference type="Gene3D" id="3.40.50.150">
    <property type="entry name" value="Vaccinia Virus protein VP39"/>
    <property type="match status" value="1"/>
</dbReference>
<organism evidence="6 7">
    <name type="scientific">Acaulospora morrowiae</name>
    <dbReference type="NCBI Taxonomy" id="94023"/>
    <lineage>
        <taxon>Eukaryota</taxon>
        <taxon>Fungi</taxon>
        <taxon>Fungi incertae sedis</taxon>
        <taxon>Mucoromycota</taxon>
        <taxon>Glomeromycotina</taxon>
        <taxon>Glomeromycetes</taxon>
        <taxon>Diversisporales</taxon>
        <taxon>Acaulosporaceae</taxon>
        <taxon>Acaulospora</taxon>
    </lineage>
</organism>
<dbReference type="Gene3D" id="3.90.120.10">
    <property type="entry name" value="DNA Methylase, subunit A, domain 2"/>
    <property type="match status" value="1"/>
</dbReference>
<dbReference type="Proteomes" id="UP000789342">
    <property type="component" value="Unassembled WGS sequence"/>
</dbReference>
<dbReference type="PRINTS" id="PR00105">
    <property type="entry name" value="C5METTRFRASE"/>
</dbReference>
<dbReference type="SUPFAM" id="SSF53335">
    <property type="entry name" value="S-adenosyl-L-methionine-dependent methyltransferases"/>
    <property type="match status" value="1"/>
</dbReference>
<evidence type="ECO:0000256" key="5">
    <source>
        <dbReference type="PROSITE-ProRule" id="PRU01016"/>
    </source>
</evidence>
<dbReference type="GO" id="GO:0003677">
    <property type="term" value="F:DNA binding"/>
    <property type="evidence" value="ECO:0007669"/>
    <property type="project" value="TreeGrafter"/>
</dbReference>
<dbReference type="EC" id="2.1.1.37" evidence="1"/>
<dbReference type="InterPro" id="IPR050390">
    <property type="entry name" value="C5-Methyltransferase"/>
</dbReference>
<gene>
    <name evidence="6" type="ORF">AMORRO_LOCUS13964</name>
</gene>
<evidence type="ECO:0000313" key="7">
    <source>
        <dbReference type="Proteomes" id="UP000789342"/>
    </source>
</evidence>